<reference evidence="3" key="1">
    <citation type="submission" date="2023-10" db="EMBL/GenBank/DDBJ databases">
        <authorList>
            <person name="Chen Y."/>
            <person name="Shah S."/>
            <person name="Dougan E. K."/>
            <person name="Thang M."/>
            <person name="Chan C."/>
        </authorList>
    </citation>
    <scope>NUCLEOTIDE SEQUENCE [LARGE SCALE GENOMIC DNA]</scope>
</reference>
<comment type="caution">
    <text evidence="3">The sequence shown here is derived from an EMBL/GenBank/DDBJ whole genome shotgun (WGS) entry which is preliminary data.</text>
</comment>
<organism evidence="3 4">
    <name type="scientific">Prorocentrum cordatum</name>
    <dbReference type="NCBI Taxonomy" id="2364126"/>
    <lineage>
        <taxon>Eukaryota</taxon>
        <taxon>Sar</taxon>
        <taxon>Alveolata</taxon>
        <taxon>Dinophyceae</taxon>
        <taxon>Prorocentrales</taxon>
        <taxon>Prorocentraceae</taxon>
        <taxon>Prorocentrum</taxon>
    </lineage>
</organism>
<name>A0ABN9WVS7_9DINO</name>
<keyword evidence="2" id="KW-0812">Transmembrane</keyword>
<feature type="non-terminal residue" evidence="3">
    <location>
        <position position="188"/>
    </location>
</feature>
<evidence type="ECO:0000313" key="3">
    <source>
        <dbReference type="EMBL" id="CAK0890952.1"/>
    </source>
</evidence>
<feature type="transmembrane region" description="Helical" evidence="2">
    <location>
        <begin position="12"/>
        <end position="45"/>
    </location>
</feature>
<gene>
    <name evidence="3" type="ORF">PCOR1329_LOCUS71030</name>
</gene>
<accession>A0ABN9WVS7</accession>
<evidence type="ECO:0000313" key="4">
    <source>
        <dbReference type="Proteomes" id="UP001189429"/>
    </source>
</evidence>
<feature type="compositionally biased region" description="Gly residues" evidence="1">
    <location>
        <begin position="113"/>
        <end position="124"/>
    </location>
</feature>
<dbReference type="EMBL" id="CAUYUJ010019405">
    <property type="protein sequence ID" value="CAK0890952.1"/>
    <property type="molecule type" value="Genomic_DNA"/>
</dbReference>
<keyword evidence="2" id="KW-0472">Membrane</keyword>
<evidence type="ECO:0000256" key="2">
    <source>
        <dbReference type="SAM" id="Phobius"/>
    </source>
</evidence>
<proteinExistence type="predicted"/>
<feature type="compositionally biased region" description="Basic and acidic residues" evidence="1">
    <location>
        <begin position="85"/>
        <end position="99"/>
    </location>
</feature>
<protein>
    <submittedName>
        <fullName evidence="3">Uncharacterized protein</fullName>
    </submittedName>
</protein>
<dbReference type="Proteomes" id="UP001189429">
    <property type="component" value="Unassembled WGS sequence"/>
</dbReference>
<keyword evidence="4" id="KW-1185">Reference proteome</keyword>
<evidence type="ECO:0000256" key="1">
    <source>
        <dbReference type="SAM" id="MobiDB-lite"/>
    </source>
</evidence>
<keyword evidence="2" id="KW-1133">Transmembrane helix</keyword>
<feature type="region of interest" description="Disordered" evidence="1">
    <location>
        <begin position="85"/>
        <end position="135"/>
    </location>
</feature>
<sequence>MGLWTGAFSLLYYMAIIITICTAALYQWALIGCTFYIGFGTFVGLLRNHMRVKHFIREHGDIATDLLCGIFAPMFTLSQIEEGAVHGADREQEEERRPGGEGGHQRHHLSHRGGQGGAGATGPGRRGRRGEEQGSGCDVERASFWVRVPLSQAFCDAPPAPCSLGRLRGCRGNPCLQTEGPIMFEGSG</sequence>